<sequence>MRPGQKAAIGVAVLGAILFVWSFLTSTGTATGGGDPAFGRALLYLARWGGAGLSGVGLLGLGVEYGYHRYRTTESVT</sequence>
<dbReference type="EMBL" id="JBHTAR010000011">
    <property type="protein sequence ID" value="MFC7198840.1"/>
    <property type="molecule type" value="Genomic_DNA"/>
</dbReference>
<keyword evidence="1" id="KW-0812">Transmembrane</keyword>
<dbReference type="AlphaFoldDB" id="A0ABD5Z123"/>
<proteinExistence type="predicted"/>
<protein>
    <recommendedName>
        <fullName evidence="4">DUF1206 domain-containing protein</fullName>
    </recommendedName>
</protein>
<evidence type="ECO:0000256" key="1">
    <source>
        <dbReference type="SAM" id="Phobius"/>
    </source>
</evidence>
<evidence type="ECO:0000313" key="2">
    <source>
        <dbReference type="EMBL" id="MFC7198840.1"/>
    </source>
</evidence>
<evidence type="ECO:0000313" key="3">
    <source>
        <dbReference type="Proteomes" id="UP001596447"/>
    </source>
</evidence>
<feature type="transmembrane region" description="Helical" evidence="1">
    <location>
        <begin position="44"/>
        <end position="63"/>
    </location>
</feature>
<gene>
    <name evidence="2" type="ORF">ACFQJ9_05295</name>
</gene>
<evidence type="ECO:0008006" key="4">
    <source>
        <dbReference type="Google" id="ProtNLM"/>
    </source>
</evidence>
<reference evidence="2 3" key="1">
    <citation type="journal article" date="2019" name="Int. J. Syst. Evol. Microbiol.">
        <title>The Global Catalogue of Microorganisms (GCM) 10K type strain sequencing project: providing services to taxonomists for standard genome sequencing and annotation.</title>
        <authorList>
            <consortium name="The Broad Institute Genomics Platform"/>
            <consortium name="The Broad Institute Genome Sequencing Center for Infectious Disease"/>
            <person name="Wu L."/>
            <person name="Ma J."/>
        </authorList>
    </citation>
    <scope>NUCLEOTIDE SEQUENCE [LARGE SCALE GENOMIC DNA]</scope>
    <source>
        <strain evidence="2 3">XZGYJ-43</strain>
    </source>
</reference>
<comment type="caution">
    <text evidence="2">The sequence shown here is derived from an EMBL/GenBank/DDBJ whole genome shotgun (WGS) entry which is preliminary data.</text>
</comment>
<dbReference type="RefSeq" id="WP_279528798.1">
    <property type="nucleotide sequence ID" value="NZ_CP122312.1"/>
</dbReference>
<dbReference type="Proteomes" id="UP001596447">
    <property type="component" value="Unassembled WGS sequence"/>
</dbReference>
<keyword evidence="1" id="KW-0472">Membrane</keyword>
<keyword evidence="1" id="KW-1133">Transmembrane helix</keyword>
<organism evidence="2 3">
    <name type="scientific">Halospeciosus flavus</name>
    <dbReference type="NCBI Taxonomy" id="3032283"/>
    <lineage>
        <taxon>Archaea</taxon>
        <taxon>Methanobacteriati</taxon>
        <taxon>Methanobacteriota</taxon>
        <taxon>Stenosarchaea group</taxon>
        <taxon>Halobacteria</taxon>
        <taxon>Halobacteriales</taxon>
        <taxon>Halobacteriaceae</taxon>
        <taxon>Halospeciosus</taxon>
    </lineage>
</organism>
<keyword evidence="3" id="KW-1185">Reference proteome</keyword>
<accession>A0ABD5Z123</accession>
<name>A0ABD5Z123_9EURY</name>
<feature type="transmembrane region" description="Helical" evidence="1">
    <location>
        <begin position="7"/>
        <end position="24"/>
    </location>
</feature>